<dbReference type="PROSITE" id="PS00022">
    <property type="entry name" value="EGF_1"/>
    <property type="match status" value="5"/>
</dbReference>
<evidence type="ECO:0000256" key="6">
    <source>
        <dbReference type="ARBA" id="ARBA00022729"/>
    </source>
</evidence>
<dbReference type="GO" id="GO:0043235">
    <property type="term" value="C:receptor complex"/>
    <property type="evidence" value="ECO:0007669"/>
    <property type="project" value="TreeGrafter"/>
</dbReference>
<keyword evidence="10" id="KW-0472">Membrane</keyword>
<feature type="disulfide bond" evidence="15">
    <location>
        <begin position="1027"/>
        <end position="1042"/>
    </location>
</feature>
<dbReference type="Pfam" id="PF00058">
    <property type="entry name" value="Ldl_recept_b"/>
    <property type="match status" value="6"/>
</dbReference>
<dbReference type="InterPro" id="IPR036055">
    <property type="entry name" value="LDL_receptor-like_sf"/>
</dbReference>
<accession>A0A182FBA2</accession>
<evidence type="ECO:0000256" key="4">
    <source>
        <dbReference type="ARBA" id="ARBA00022583"/>
    </source>
</evidence>
<dbReference type="FunFam" id="4.10.400.10:FF:000007">
    <property type="entry name" value="Low density lipoprotein receptor-related protein 1"/>
    <property type="match status" value="1"/>
</dbReference>
<dbReference type="CDD" id="cd00112">
    <property type="entry name" value="LDLa"/>
    <property type="match status" value="28"/>
</dbReference>
<feature type="disulfide bond" evidence="14">
    <location>
        <begin position="4503"/>
        <end position="4513"/>
    </location>
</feature>
<dbReference type="VEuPathDB" id="VectorBase:AALB20_033293"/>
<dbReference type="InterPro" id="IPR002172">
    <property type="entry name" value="LDrepeatLR_classA_rpt"/>
</dbReference>
<feature type="domain" description="EGF-like" evidence="17">
    <location>
        <begin position="3010"/>
        <end position="3051"/>
    </location>
</feature>
<name>A0A182FBA2_ANOAL</name>
<feature type="disulfide bond" evidence="15">
    <location>
        <begin position="3685"/>
        <end position="3700"/>
    </location>
</feature>
<dbReference type="GO" id="GO:0042562">
    <property type="term" value="F:hormone binding"/>
    <property type="evidence" value="ECO:0007669"/>
    <property type="project" value="TreeGrafter"/>
</dbReference>
<dbReference type="PROSITE" id="PS01187">
    <property type="entry name" value="EGF_CA"/>
    <property type="match status" value="2"/>
</dbReference>
<feature type="disulfide bond" evidence="14">
    <location>
        <begin position="4254"/>
        <end position="4264"/>
    </location>
</feature>
<dbReference type="Gene3D" id="2.10.25.10">
    <property type="entry name" value="Laminin"/>
    <property type="match status" value="10"/>
</dbReference>
<evidence type="ECO:0000256" key="8">
    <source>
        <dbReference type="ARBA" id="ARBA00022837"/>
    </source>
</evidence>
<dbReference type="PROSITE" id="PS50068">
    <property type="entry name" value="LDLRA_2"/>
    <property type="match status" value="28"/>
</dbReference>
<feature type="disulfide bond" evidence="15">
    <location>
        <begin position="2896"/>
        <end position="2914"/>
    </location>
</feature>
<feature type="repeat" description="LDL-receptor class B" evidence="16">
    <location>
        <begin position="1452"/>
        <end position="1496"/>
    </location>
</feature>
<feature type="repeat" description="LDL-receptor class B" evidence="16">
    <location>
        <begin position="2359"/>
        <end position="2403"/>
    </location>
</feature>
<feature type="disulfide bond" evidence="15">
    <location>
        <begin position="1015"/>
        <end position="1033"/>
    </location>
</feature>
<evidence type="ECO:0000256" key="9">
    <source>
        <dbReference type="ARBA" id="ARBA00022989"/>
    </source>
</evidence>
<feature type="domain" description="EGF-like" evidence="17">
    <location>
        <begin position="174"/>
        <end position="211"/>
    </location>
</feature>
<feature type="disulfide bond" evidence="14">
    <location>
        <begin position="4315"/>
        <end position="4324"/>
    </location>
</feature>
<feature type="disulfide bond" evidence="14">
    <location>
        <begin position="4399"/>
        <end position="4409"/>
    </location>
</feature>
<dbReference type="SMART" id="SM00192">
    <property type="entry name" value="LDLa"/>
    <property type="match status" value="30"/>
</dbReference>
<dbReference type="FunFam" id="2.10.25.10:FF:000009">
    <property type="entry name" value="Low-density lipoprotein receptor isoform 1"/>
    <property type="match status" value="1"/>
</dbReference>
<proteinExistence type="predicted"/>
<keyword evidence="12" id="KW-0675">Receptor</keyword>
<keyword evidence="4" id="KW-0254">Endocytosis</keyword>
<feature type="disulfide bond" evidence="15">
    <location>
        <begin position="2581"/>
        <end position="2593"/>
    </location>
</feature>
<reference evidence="18" key="2">
    <citation type="submission" date="2022-08" db="UniProtKB">
        <authorList>
            <consortium name="EnsemblMetazoa"/>
        </authorList>
    </citation>
    <scope>IDENTIFICATION</scope>
    <source>
        <strain evidence="18">STECLA/ALBI9_A</strain>
    </source>
</reference>
<feature type="disulfide bond" evidence="14">
    <location>
        <begin position="4275"/>
        <end position="4284"/>
    </location>
</feature>
<protein>
    <recommendedName>
        <fullName evidence="17">EGF-like domain-containing protein</fullName>
    </recommendedName>
</protein>
<feature type="disulfide bond" evidence="14">
    <location>
        <begin position="4531"/>
        <end position="4540"/>
    </location>
</feature>
<feature type="disulfide bond" evidence="15">
    <location>
        <begin position="3634"/>
        <end position="3652"/>
    </location>
</feature>
<evidence type="ECO:0000256" key="5">
    <source>
        <dbReference type="ARBA" id="ARBA00022692"/>
    </source>
</evidence>
<dbReference type="SUPFAM" id="SSF57184">
    <property type="entry name" value="Growth factor receptor domain"/>
    <property type="match status" value="1"/>
</dbReference>
<dbReference type="PANTHER" id="PTHR22722">
    <property type="entry name" value="LOW-DENSITY LIPOPROTEIN RECEPTOR-RELATED PROTEIN 2-RELATED"/>
    <property type="match status" value="1"/>
</dbReference>
<dbReference type="FunFam" id="2.120.10.30:FF:000241">
    <property type="entry name" value="Low-density lipoprotein receptor-related protein 6"/>
    <property type="match status" value="5"/>
</dbReference>
<feature type="disulfide bond" evidence="15">
    <location>
        <begin position="2952"/>
        <end position="2967"/>
    </location>
</feature>
<feature type="disulfide bond" evidence="14">
    <location>
        <begin position="4350"/>
        <end position="4359"/>
    </location>
</feature>
<dbReference type="CDD" id="cd00054">
    <property type="entry name" value="EGF_CA"/>
    <property type="match status" value="2"/>
</dbReference>
<keyword evidence="3 14" id="KW-0245">EGF-like domain</keyword>
<feature type="disulfide bond" evidence="15">
    <location>
        <begin position="3595"/>
        <end position="3613"/>
    </location>
</feature>
<feature type="disulfide bond" evidence="15">
    <location>
        <begin position="3420"/>
        <end position="3432"/>
    </location>
</feature>
<evidence type="ECO:0000256" key="11">
    <source>
        <dbReference type="ARBA" id="ARBA00023157"/>
    </source>
</evidence>
<feature type="disulfide bond" evidence="15">
    <location>
        <begin position="2600"/>
        <end position="2615"/>
    </location>
</feature>
<dbReference type="InterPro" id="IPR049883">
    <property type="entry name" value="NOTCH1_EGF-like"/>
</dbReference>
<feature type="disulfide bond" evidence="15">
    <location>
        <begin position="3646"/>
        <end position="3661"/>
    </location>
</feature>
<keyword evidence="19" id="KW-1185">Reference proteome</keyword>
<keyword evidence="8" id="KW-0106">Calcium</keyword>
<evidence type="ECO:0000256" key="1">
    <source>
        <dbReference type="ARBA" id="ARBA00004308"/>
    </source>
</evidence>
<dbReference type="Gene3D" id="2.120.10.30">
    <property type="entry name" value="TolB, C-terminal domain"/>
    <property type="match status" value="8"/>
</dbReference>
<dbReference type="FunFam" id="2.120.10.30:FF:000035">
    <property type="entry name" value="Low-density lipoprotein receptor-related protein 2"/>
    <property type="match status" value="1"/>
</dbReference>
<dbReference type="VEuPathDB" id="VectorBase:AALB003785"/>
<feature type="disulfide bond" evidence="15">
    <location>
        <begin position="2637"/>
        <end position="2652"/>
    </location>
</feature>
<keyword evidence="6" id="KW-0732">Signal</keyword>
<dbReference type="InterPro" id="IPR009030">
    <property type="entry name" value="Growth_fac_rcpt_cys_sf"/>
</dbReference>
<dbReference type="Proteomes" id="UP000069272">
    <property type="component" value="Chromosome 3R"/>
</dbReference>
<feature type="disulfide bond" evidence="15">
    <location>
        <begin position="26"/>
        <end position="41"/>
    </location>
</feature>
<keyword evidence="9" id="KW-1133">Transmembrane helix</keyword>
<dbReference type="Pfam" id="PF00057">
    <property type="entry name" value="Ldl_recept_a"/>
    <property type="match status" value="25"/>
</dbReference>
<dbReference type="PRINTS" id="PR00261">
    <property type="entry name" value="LDLRECEPTOR"/>
</dbReference>
<evidence type="ECO:0000256" key="2">
    <source>
        <dbReference type="ARBA" id="ARBA00004479"/>
    </source>
</evidence>
<feature type="disulfide bond" evidence="15">
    <location>
        <begin position="3743"/>
        <end position="3755"/>
    </location>
</feature>
<feature type="disulfide bond" evidence="15">
    <location>
        <begin position="2842"/>
        <end position="2860"/>
    </location>
</feature>
<dbReference type="EnsemblMetazoa" id="AALB003785-RA">
    <property type="protein sequence ID" value="AALB003785-PA"/>
    <property type="gene ID" value="AALB003785"/>
</dbReference>
<dbReference type="SUPFAM" id="SSF57196">
    <property type="entry name" value="EGF/Laminin"/>
    <property type="match status" value="8"/>
</dbReference>
<dbReference type="GO" id="GO:0006898">
    <property type="term" value="P:receptor-mediated endocytosis"/>
    <property type="evidence" value="ECO:0007669"/>
    <property type="project" value="TreeGrafter"/>
</dbReference>
<feature type="disulfide bond" evidence="15">
    <location>
        <begin position="2707"/>
        <end position="2725"/>
    </location>
</feature>
<dbReference type="PROSITE" id="PS01186">
    <property type="entry name" value="EGF_2"/>
    <property type="match status" value="3"/>
</dbReference>
<feature type="repeat" description="LDL-receptor class B" evidence="16">
    <location>
        <begin position="2002"/>
        <end position="2043"/>
    </location>
</feature>
<feature type="domain" description="EGF-like" evidence="17">
    <location>
        <begin position="4395"/>
        <end position="4429"/>
    </location>
</feature>
<feature type="disulfide bond" evidence="15">
    <location>
        <begin position="3702"/>
        <end position="3714"/>
    </location>
</feature>
<feature type="repeat" description="LDL-receptor class B" evidence="16">
    <location>
        <begin position="2404"/>
        <end position="2446"/>
    </location>
</feature>
<dbReference type="SMART" id="SM00179">
    <property type="entry name" value="EGF_CA"/>
    <property type="match status" value="9"/>
</dbReference>
<evidence type="ECO:0000256" key="12">
    <source>
        <dbReference type="ARBA" id="ARBA00023170"/>
    </source>
</evidence>
<dbReference type="InterPro" id="IPR000033">
    <property type="entry name" value="LDLR_classB_rpt"/>
</dbReference>
<comment type="caution">
    <text evidence="14">Lacks conserved residue(s) required for the propagation of feature annotation.</text>
</comment>
<reference evidence="18 19" key="1">
    <citation type="journal article" date="2017" name="G3 (Bethesda)">
        <title>The Physical Genome Mapping of Anopheles albimanus Corrected Scaffold Misassemblies and Identified Interarm Rearrangements in Genus Anopheles.</title>
        <authorList>
            <person name="Artemov G.N."/>
            <person name="Peery A.N."/>
            <person name="Jiang X."/>
            <person name="Tu Z."/>
            <person name="Stegniy V.N."/>
            <person name="Sharakhova M.V."/>
            <person name="Sharakhov I.V."/>
        </authorList>
    </citation>
    <scope>NUCLEOTIDE SEQUENCE [LARGE SCALE GENOMIC DNA]</scope>
    <source>
        <strain evidence="18 19">ALBI9_A</strain>
    </source>
</reference>
<keyword evidence="11 14" id="KW-1015">Disulfide bond</keyword>
<feature type="disulfide bond" evidence="15">
    <location>
        <begin position="2700"/>
        <end position="2712"/>
    </location>
</feature>
<feature type="disulfide bond" evidence="15">
    <location>
        <begin position="2678"/>
        <end position="2693"/>
    </location>
</feature>
<dbReference type="SMART" id="SM00135">
    <property type="entry name" value="LY"/>
    <property type="match status" value="34"/>
</dbReference>
<feature type="disulfide bond" evidence="15">
    <location>
        <begin position="2588"/>
        <end position="2606"/>
    </location>
</feature>
<comment type="subcellular location">
    <subcellularLocation>
        <location evidence="1">Endomembrane system</location>
    </subcellularLocation>
    <subcellularLocation>
        <location evidence="2">Membrane</location>
        <topology evidence="2">Single-pass type I membrane protein</topology>
    </subcellularLocation>
</comment>
<dbReference type="PROSITE" id="PS50026">
    <property type="entry name" value="EGF_3"/>
    <property type="match status" value="8"/>
</dbReference>
<dbReference type="SUPFAM" id="SSF57424">
    <property type="entry name" value="LDL receptor-like module"/>
    <property type="match status" value="27"/>
</dbReference>
<feature type="disulfide bond" evidence="15">
    <location>
        <begin position="3802"/>
        <end position="3817"/>
    </location>
</feature>
<feature type="repeat" description="LDL-receptor class B" evidence="16">
    <location>
        <begin position="3195"/>
        <end position="3238"/>
    </location>
</feature>
<dbReference type="PROSITE" id="PS00010">
    <property type="entry name" value="ASX_HYDROXYL"/>
    <property type="match status" value="3"/>
</dbReference>
<feature type="disulfide bond" evidence="15">
    <location>
        <begin position="2625"/>
        <end position="2643"/>
    </location>
</feature>
<feature type="disulfide bond" evidence="15">
    <location>
        <begin position="3525"/>
        <end position="3540"/>
    </location>
</feature>
<dbReference type="GO" id="GO:0012505">
    <property type="term" value="C:endomembrane system"/>
    <property type="evidence" value="ECO:0007669"/>
    <property type="project" value="UniProtKB-SubCell"/>
</dbReference>
<feature type="disulfide bond" evidence="15">
    <location>
        <begin position="3546"/>
        <end position="3558"/>
    </location>
</feature>
<feature type="disulfide bond" evidence="15">
    <location>
        <begin position="3750"/>
        <end position="3768"/>
    </location>
</feature>
<feature type="domain" description="EGF-like" evidence="17">
    <location>
        <begin position="4250"/>
        <end position="4285"/>
    </location>
</feature>
<evidence type="ECO:0000256" key="7">
    <source>
        <dbReference type="ARBA" id="ARBA00022737"/>
    </source>
</evidence>
<dbReference type="Pfam" id="PF16472">
    <property type="entry name" value="DUF5050"/>
    <property type="match status" value="1"/>
</dbReference>
<feature type="disulfide bond" evidence="15">
    <location>
        <begin position="3588"/>
        <end position="3600"/>
    </location>
</feature>
<evidence type="ECO:0000256" key="10">
    <source>
        <dbReference type="ARBA" id="ARBA00023136"/>
    </source>
</evidence>
<organism evidence="18 19">
    <name type="scientific">Anopheles albimanus</name>
    <name type="common">New world malaria mosquito</name>
    <dbReference type="NCBI Taxonomy" id="7167"/>
    <lineage>
        <taxon>Eukaryota</taxon>
        <taxon>Metazoa</taxon>
        <taxon>Ecdysozoa</taxon>
        <taxon>Arthropoda</taxon>
        <taxon>Hexapoda</taxon>
        <taxon>Insecta</taxon>
        <taxon>Pterygota</taxon>
        <taxon>Neoptera</taxon>
        <taxon>Endopterygota</taxon>
        <taxon>Diptera</taxon>
        <taxon>Nematocera</taxon>
        <taxon>Culicoidea</taxon>
        <taxon>Culicidae</taxon>
        <taxon>Anophelinae</taxon>
        <taxon>Anopheles</taxon>
    </lineage>
</organism>
<dbReference type="InterPro" id="IPR000742">
    <property type="entry name" value="EGF"/>
</dbReference>
<dbReference type="InterPro" id="IPR032485">
    <property type="entry name" value="LRP1-like_beta_prop"/>
</dbReference>
<feature type="disulfide bond" evidence="15">
    <location>
        <begin position="3627"/>
        <end position="3639"/>
    </location>
</feature>
<feature type="disulfide bond" evidence="15">
    <location>
        <begin position="3439"/>
        <end position="3454"/>
    </location>
</feature>
<dbReference type="GO" id="GO:0016324">
    <property type="term" value="C:apical plasma membrane"/>
    <property type="evidence" value="ECO:0007669"/>
    <property type="project" value="TreeGrafter"/>
</dbReference>
<dbReference type="PANTHER" id="PTHR22722:SF5">
    <property type="entry name" value="LOW-DENSITY LIPOPROTEIN RECEPTOR-RELATED PROTEIN 1B"/>
    <property type="match status" value="1"/>
</dbReference>
<feature type="disulfide bond" evidence="15">
    <location>
        <begin position="2835"/>
        <end position="2847"/>
    </location>
</feature>
<feature type="domain" description="EGF-like" evidence="17">
    <location>
        <begin position="4326"/>
        <end position="4360"/>
    </location>
</feature>
<dbReference type="InterPro" id="IPR018097">
    <property type="entry name" value="EGF_Ca-bd_CS"/>
</dbReference>
<feature type="disulfide bond" evidence="15">
    <location>
        <begin position="2547"/>
        <end position="2565"/>
    </location>
</feature>
<evidence type="ECO:0000313" key="18">
    <source>
        <dbReference type="EnsemblMetazoa" id="AALB003785-PA"/>
    </source>
</evidence>
<dbReference type="FunFam" id="4.10.400.10:FF:000062">
    <property type="entry name" value="Terribly reduced optic lobes, isoform AI"/>
    <property type="match status" value="1"/>
</dbReference>
<dbReference type="GO" id="GO:0005509">
    <property type="term" value="F:calcium ion binding"/>
    <property type="evidence" value="ECO:0007669"/>
    <property type="project" value="InterPro"/>
</dbReference>
<dbReference type="PROSITE" id="PS01209">
    <property type="entry name" value="LDLRA_1"/>
    <property type="match status" value="12"/>
</dbReference>
<feature type="domain" description="EGF-like" evidence="17">
    <location>
        <begin position="4458"/>
        <end position="4494"/>
    </location>
</feature>
<keyword evidence="5" id="KW-0812">Transmembrane</keyword>
<evidence type="ECO:0000259" key="17">
    <source>
        <dbReference type="PROSITE" id="PS50026"/>
    </source>
</evidence>
<dbReference type="Pfam" id="PF07645">
    <property type="entry name" value="EGF_CA"/>
    <property type="match status" value="3"/>
</dbReference>
<feature type="disulfide bond" evidence="15">
    <location>
        <begin position="2940"/>
        <end position="2958"/>
    </location>
</feature>
<feature type="repeat" description="LDL-receptor class B" evidence="16">
    <location>
        <begin position="1405"/>
        <end position="1451"/>
    </location>
</feature>
<sequence length="4721" mass="526791">MREVTCPQSQFTCVVDGKCIPIMWRCDTFADCSDGSDEVGCDKAHSCKEGQFHCKVSNRCIPAEWACDGDIDCGVVFKYHMVDDSDEDPGQCRIHKKCLPTQAVCSDGRCLEIDRFCDGTWDCSNDELHCSINETASRAACDALKCSYDCRITPEGPRCFCAKDSQPNGSLCEDFDECQVDDICDQICKNQPGSYQCSCTTGYVKQGRKCLAVNLPKDEPASLLFATKNKVRKIPISRALDGASSSSSANNSSEAKDSEKHLWESFTRVRALEMVHRNRTFCLVRISNETNLECYSVDNTSQSWTMPRPDLFPNLENVVDIRLDWVSGNWYFLDEEREVIFVCSPQLQHCSIVVEALAETLRPRRMALDPTKGFLFFSKWGNLEASIERSLLDGSNRTSIVQHKIINPLDVALDLVLQHVYWVDTHLDTVQRVNYDGTGRWSLRKRADFMFNFQLLYALDVFERTIYLSSWMNGSIVAVDGNTGESRVVVQDAYRAVHLHVFHRQKQPEVPHPCRSKNVSCDQLCIPVWKKNVAIGQCMCSPGYRLKTKSQCVLIKRPTFLLYAKSSPAMIRGFAVGIKSQEAIVPVTDLGAHITFDYHIEEQLIFFSHRYKDSPSFRIEQQRLDGIGRELLLETPGSCDGVAYDWFGDNIYWTDSDRNQISALKLRGNPRIRLTVLRHLYAPKSIVLDPKQGWMYWSSWSVPSGRIDRAWMNGTGTEPLVISKERPIEWPTGLSLDANEGRLYWCDARLSTIESVNLDGSNRVLLYDGRPEKQFPISLAVHRQLLYFTDNVKGHIEKLNLSDPHSLETIAIEKPQVFGLKIFDNLTQYGGERTPCEATCPGLCLNTPAGLSCKCANGFTLTTHQGLSVCVQYSVQHTAATCNNATHFLCRNQFDCIDLKYTCDGDSDCEDGSDEEGGENGPCDPNCDLERNFQCDEHRCISRKQVCDGSVDCIDESDEDYANCPSLSCNENFFQCNISRRCIPNAWVCDRHLDCGPNDRSDEPEHCNQCPEFECKNNVCVPFEFLCDGVNNCGDLSDEQQCDVQCGPDEFFCSPHGCIDKSLCNPSLNCLNAFNECEKLMKPANSEGAHGANGTQERPAPALPTETELKDACRVDLRIICGSDQRCIQNYNRVCSRMDFAPTANETVTCHHPSRLCRVTNECITVEQLCNGRTDCPDGTDEGFRCMEKLCDSHDHECSHTCHNAPEGVVCSCPPHLFLQPNGRDCSHAHACEAWGTCSQNCLVKARHYRCACAEGYTLMYDEFSCRSNARDSPYVIFSNRQEILGVDLNTHAVKSFYTSLRNTIALDFLYRNDSIQIFWSDVLDDKIYRGTLRNDTLSNVEAVVQSGLSTAEGLAVDWVGMNIYWIDSNLDQIEVAKTNGSFRRTLVAGDMVNPRAIALDPLVGVLFWTDWEEGSPRLERCTMAGENRTVIMYVGSDGGWPNGIALDYVLKRVYWIDARSDSIHTIMYDGSDHHLVIKDQSVLAHPFSITVFDNYVYWTDWRTYSVIRANKWDGSNVTVIQKTQSQPFGIQILHSSRQPNSQPNPCGDNNGGCSHLCLLSTGNRHECACPHVMRLHADRKQCVANEEILLFVVLTEIRGVDLQQPAHYTIPTISHQTQVVHPAVLDYDISATRLYWNDIQLNEIKSSGLATGPIETVLDTDISNSLGFAVDWISKLLYFSTGNETHSRIMVCNLHGEYVTELARDLLLVNSLVVYPTRGMMYFATKRDTPKLYELYASRMDGSERQLISNSTFYPVESLALDFETSRLYYIASRPGEIYYYDIGTGKIIQVLPSSENSHPIRTITVYRESIYFDNNQDGRIMRCNKNLCQNAIPVRNNTSGLNAIRMYHPGAQSGTNSCQNPSSSSMGCEHLCIPVSAQSHVCRCAMGYRRDARNASRCLGMDDVLVYSVGHQLKGLALANDGDARAEGALGPLQQISLATSIDFHVAHDYVYIADADRGSITRIKRDGSGREVIISNFEQVVDSNTVDWLGGIVIDWVADNVYWTDQKRNLIEVARLNGSLRYVIASDVEGPQLLAIDPIQGYLFYASRDTIGRMGLDGSGNFILVNKSTGISDLALDLDNQVVYWCEMLSDTIWKVDYDGNLKRLLLNGTLHNPKALDLFGGNIYWTDSRANIIVAPVNDIFNYRTIVESQEESSLKDIKVFSSRQQSKTNACGSQNGGCQELCLFNGTHPICACSHGKVSMRDNKTCEPYENFLIFSRQSAIESIHMTDASNINGPIAEIKNASFVKNTIALSYDYERELIFYSDIDHSTINCVFFNGTNHRRLVGKQLTVEGLAFDMHTHVLYWTSNNEAAIRSLDLTNASFDDPVANGALVQDVIKLRATDKPRAIAVEPCLGMVYWTNWNQQAPSIQRAYPSGYGLESIITSDIQMPNALTLDYGARKLYWADAILDKIERTDYDGRHRVVLAHSSPKHPFAMAVYGDMLFWTDLTVHAVIRADKYSGSDVVLLRRDIAQPMGIVAVQRIDKECAVDPCLVVNGFCEDECATDAHGKVVCHCTQGILAPDGQRCLPKAPANCSASSEFTCTNGNCIPFHLTCDSINHCEDGSDELISYCSHRSCPTGFFRCNNARCIAQSARCNGVQDCGDGSDEQICPCNNATQFTCTNGQCIAKALRCDIEPDCRDASDEIGCTVMRNCVAGFLKCPNTTACYLPTWRCDGENDCWDNADELDCPTAIPTCPEDKFLCANGRCIPQTWRCDGEDDCNDAGHGGDHRQVSSDEIACVQHCKTNQFKCTNTSECISNSWQCDGTPDCGDGSDEGEHCSRLHCLENEFQCSPTNRCIPHQWVCDGEVDCKGSEDDEKGCDERATMLPVCEKTEFRCDNGECISALHFCDTEVDCVDGSDEPADCVYDEDEESTTGGPAHGSCDDPYQFRCANGRCIERNLTCNVNDDCGDGSDEDVPLCRNTTFICAGPDLFRCESGACIPSSVLCDGANDCGDWNDETLCEVNECKMLPNLCDHHCEDRPVGYECSCRPGYVVDKNDHHRCVDLDECNDPHSPRPCTQTCINTHGSYHCECLEGFELSSNGTCRANSFNRTKLIFSNRYYLREVDLNGEMSILAHNLTNAITLDHDWQERCYYWSDVTRLVTSIKRMCVNDTKNDDAGTTVTTIEVVHRRNLKNPEGLAVDWVGRNLYWCDKGHDTIEVSRLDGRYRRILIDRDLQKPRAIALDPFRRYMYWTDWGDRPHIGRAGMDGSNQTILIKEQLGWPNALTISFETNQLFWGDAREDYIGVSDLDGRNVRILLSKSAQPTLNLHHVFAIAVWEDRIYWSDLDSKSIEYCHKYRGDQCGTLINTIHRPMDIRIQHPLRQTQPKINPCLHGTGCQGLCVLSPTHPDGYRCLCPDNYLLAADGKSCKANCSAAHFQCRSTLKCIPFYWRCDQQDDCGDGSDEPASCPPFQCEAGQFQCDSKQCINPSQICDGMDQCGDRSDERDCDAYECFASHFRCSASAERNTSAFCIEGGRRCDENVDCPNGEDEQDCDRKNCTYTQFRCASGGKCIDRTWVCDNVPDCHDHSDELVCGPSATCPPNEFRCSEGRCIPQSWRCDDESDCAHGEDELPEYCNKTTTCEPTHFRCNNSKCIPGRWRCDFENDCGDNSDELNCELRNCSESEFRCRDGHCIRGILRCDGEVNCADHSDEENCNVTCSANQFRCHSNPACISNKFKCDGDNDCIDESDEKDCACAEGEYRCKNGKCILGSWVCDGIDDCLDNSDEMGEYCKKHGCNKRAFRCANRNCIRKSLLCDNKDDCGDNSDEKSGLCQKCPPNSFRCASDSKCIDAALRCDRTPHCLDESDEIGCIKTGCGFGACSQICVEKKNQFTCRCAEGYAKRGTGRNTSCVAIEEPGILLLASESDFRSLYVDTPVMGYLQTSSLKIDRFDFAITRHNITLFWIDSYDASINKILMDTTVKAESSDRRHPGKAPVARRETYDRIKTLDGKHSSVVLKGDNGDIVPIAIACDWLTERLYVINKKRSNIFAMSFNGTELTTLTATGKHPIDLVVDPVNRLMIWSIMETIISSGMDGQGKRKLIHTNIEWASGLAIDTTTKRLYWADYRKSTIETCLLLTGGDRHVIAELHDYSKPKMLDVFEDSVYVILYNQAVLKLNKYGRDNGTYMNEQNRGGYRSSDVHFIHPLKHDRSVPNPCLLHPCHPTAVCLLSSEAALNRSCVCPDALPHAKVTAEGNEEQRVCHETPLPPAKAECHLQCNDGKCVVGPDGQQRCECGANFDGKYCEHYICSGYCKNKGFCYIVNKEPKCNCQPQWTGRKCEISTNKCQGYCHNGGNCTIVPRDGGSLVCHCPAGYSGDQCEHCANLRCENGGVCRKTATDRSQCQCAEGFAGHNCEINLCTDFCANGGQCTIERGAAKCNCPVGTFGERCQDLGCPDLCQNGGECVEGERPFCKCPQGYEGRFCEVDLCLRPEGVRPSYCPPGNPAPGLTPVVNPSSCNAHYCNNGGHCLEIRGAPICNCTVQYAGEHCENYVTYRNPCNNFCHNNGICRLDLFFSSNVTYIPSCVCIGEWTGKQCERPPRCIDECGTCIEGSSINECTCEDNQISTCLREVTLAELETGDGNGTTSNTLTILGIFFCVILIVAAGILGALYGLKKRRTGQPFLHARLTDNVEITNPMYLGDADEGPAFVHEDDKVHFGNPVYEQMYAGGVNVHTDSATIAAGNSAHPLLTGTAQPPEEKKGLLQHPQEDTIAADLL</sequence>
<feature type="disulfide bond" evidence="15">
    <location>
        <begin position="935"/>
        <end position="953"/>
    </location>
</feature>
<feature type="disulfide bond" evidence="14">
    <location>
        <begin position="178"/>
        <end position="188"/>
    </location>
</feature>
<keyword evidence="13" id="KW-0325">Glycoprotein</keyword>
<dbReference type="InterPro" id="IPR051221">
    <property type="entry name" value="LDLR-related"/>
</dbReference>
<dbReference type="InterPro" id="IPR011042">
    <property type="entry name" value="6-blade_b-propeller_TolB-like"/>
</dbReference>
<feature type="domain" description="EGF-like" evidence="17">
    <location>
        <begin position="4499"/>
        <end position="4541"/>
    </location>
</feature>
<dbReference type="PROSITE" id="PS51120">
    <property type="entry name" value="LDLRB"/>
    <property type="match status" value="10"/>
</dbReference>
<feature type="repeat" description="LDL-receptor class B" evidence="16">
    <location>
        <begin position="649"/>
        <end position="692"/>
    </location>
</feature>
<feature type="disulfide bond" evidence="14">
    <location>
        <begin position="4291"/>
        <end position="4301"/>
    </location>
</feature>
<evidence type="ECO:0000313" key="19">
    <source>
        <dbReference type="Proteomes" id="UP000069272"/>
    </source>
</evidence>
<feature type="repeat" description="LDL-receptor class B" evidence="16">
    <location>
        <begin position="1362"/>
        <end position="1404"/>
    </location>
</feature>
<feature type="disulfide bond" evidence="14">
    <location>
        <begin position="4419"/>
        <end position="4428"/>
    </location>
</feature>
<feature type="domain" description="EGF-like" evidence="17">
    <location>
        <begin position="4287"/>
        <end position="4325"/>
    </location>
</feature>
<evidence type="ECO:0000256" key="3">
    <source>
        <dbReference type="ARBA" id="ARBA00022536"/>
    </source>
</evidence>
<dbReference type="Gene3D" id="4.10.400.10">
    <property type="entry name" value="Low-density Lipoprotein Receptor"/>
    <property type="match status" value="28"/>
</dbReference>
<dbReference type="InterPro" id="IPR001881">
    <property type="entry name" value="EGF-like_Ca-bd_dom"/>
</dbReference>
<evidence type="ECO:0000256" key="16">
    <source>
        <dbReference type="PROSITE-ProRule" id="PRU00461"/>
    </source>
</evidence>
<feature type="disulfide bond" evidence="14">
    <location>
        <begin position="4484"/>
        <end position="4493"/>
    </location>
</feature>
<feature type="disulfide bond" evidence="15">
    <location>
        <begin position="3485"/>
        <end position="3500"/>
    </location>
</feature>
<evidence type="ECO:0000256" key="15">
    <source>
        <dbReference type="PROSITE-ProRule" id="PRU00124"/>
    </source>
</evidence>
<feature type="disulfide bond" evidence="15">
    <location>
        <begin position="3607"/>
        <end position="3622"/>
    </location>
</feature>
<dbReference type="SMART" id="SM00181">
    <property type="entry name" value="EGF"/>
    <property type="match status" value="27"/>
</dbReference>
<feature type="repeat" description="LDL-receptor class B" evidence="16">
    <location>
        <begin position="3152"/>
        <end position="3194"/>
    </location>
</feature>
<feature type="disulfide bond" evidence="15">
    <location>
        <begin position="3709"/>
        <end position="3727"/>
    </location>
</feature>
<feature type="repeat" description="LDL-receptor class B" evidence="16">
    <location>
        <begin position="741"/>
        <end position="785"/>
    </location>
</feature>
<evidence type="ECO:0000256" key="14">
    <source>
        <dbReference type="PROSITE-ProRule" id="PRU00076"/>
    </source>
</evidence>
<evidence type="ECO:0000256" key="13">
    <source>
        <dbReference type="ARBA" id="ARBA00023180"/>
    </source>
</evidence>
<dbReference type="FunFam" id="4.10.400.10:FF:000045">
    <property type="entry name" value="Low-density lipoprotein receptor-related protein 2"/>
    <property type="match status" value="1"/>
</dbReference>
<keyword evidence="7" id="KW-0677">Repeat</keyword>
<dbReference type="STRING" id="7167.A0A182FBA2"/>
<dbReference type="InterPro" id="IPR000152">
    <property type="entry name" value="EGF-type_Asp/Asn_hydroxyl_site"/>
</dbReference>
<feature type="disulfide bond" evidence="15">
    <location>
        <begin position="3427"/>
        <end position="3445"/>
    </location>
</feature>
<feature type="disulfide bond" evidence="15">
    <location>
        <begin position="3553"/>
        <end position="3571"/>
    </location>
</feature>
<dbReference type="SUPFAM" id="SSF63825">
    <property type="entry name" value="YWTD domain"/>
    <property type="match status" value="8"/>
</dbReference>
<dbReference type="InterPro" id="IPR023415">
    <property type="entry name" value="LDLR_class-A_CS"/>
</dbReference>